<dbReference type="PRINTS" id="PR00502">
    <property type="entry name" value="NUDIXFAMILY"/>
</dbReference>
<dbReference type="RefSeq" id="WP_122913742.1">
    <property type="nucleotide sequence ID" value="NZ_RHHT01000027.1"/>
</dbReference>
<dbReference type="InterPro" id="IPR020476">
    <property type="entry name" value="Nudix_hydrolase"/>
</dbReference>
<comment type="cofactor">
    <cofactor evidence="1">
        <name>Mg(2+)</name>
        <dbReference type="ChEBI" id="CHEBI:18420"/>
    </cofactor>
</comment>
<keyword evidence="2 3" id="KW-0378">Hydrolase</keyword>
<dbReference type="PROSITE" id="PS51462">
    <property type="entry name" value="NUDIX"/>
    <property type="match status" value="1"/>
</dbReference>
<protein>
    <submittedName>
        <fullName evidence="5">NUDIX domain-containing protein</fullName>
    </submittedName>
</protein>
<feature type="domain" description="Nudix hydrolase" evidence="4">
    <location>
        <begin position="1"/>
        <end position="136"/>
    </location>
</feature>
<evidence type="ECO:0000313" key="6">
    <source>
        <dbReference type="Proteomes" id="UP000281915"/>
    </source>
</evidence>
<organism evidence="5 6">
    <name type="scientific">Brevibacillus panacihumi</name>
    <dbReference type="NCBI Taxonomy" id="497735"/>
    <lineage>
        <taxon>Bacteria</taxon>
        <taxon>Bacillati</taxon>
        <taxon>Bacillota</taxon>
        <taxon>Bacilli</taxon>
        <taxon>Bacillales</taxon>
        <taxon>Paenibacillaceae</taxon>
        <taxon>Brevibacillus</taxon>
    </lineage>
</organism>
<dbReference type="AlphaFoldDB" id="A0A3M8CQB7"/>
<dbReference type="Pfam" id="PF00293">
    <property type="entry name" value="NUDIX"/>
    <property type="match status" value="1"/>
</dbReference>
<dbReference type="Proteomes" id="UP000281915">
    <property type="component" value="Unassembled WGS sequence"/>
</dbReference>
<comment type="caution">
    <text evidence="5">The sequence shown here is derived from an EMBL/GenBank/DDBJ whole genome shotgun (WGS) entry which is preliminary data.</text>
</comment>
<dbReference type="EMBL" id="RHHT01000027">
    <property type="protein sequence ID" value="RNB77962.1"/>
    <property type="molecule type" value="Genomic_DNA"/>
</dbReference>
<evidence type="ECO:0000259" key="4">
    <source>
        <dbReference type="PROSITE" id="PS51462"/>
    </source>
</evidence>
<dbReference type="PANTHER" id="PTHR43046">
    <property type="entry name" value="GDP-MANNOSE MANNOSYL HYDROLASE"/>
    <property type="match status" value="1"/>
</dbReference>
<dbReference type="Gene3D" id="3.90.79.10">
    <property type="entry name" value="Nucleoside Triphosphate Pyrophosphohydrolase"/>
    <property type="match status" value="1"/>
</dbReference>
<proteinExistence type="inferred from homology"/>
<comment type="similarity">
    <text evidence="3">Belongs to the Nudix hydrolase family.</text>
</comment>
<dbReference type="SUPFAM" id="SSF55811">
    <property type="entry name" value="Nudix"/>
    <property type="match status" value="1"/>
</dbReference>
<dbReference type="InterPro" id="IPR020084">
    <property type="entry name" value="NUDIX_hydrolase_CS"/>
</dbReference>
<evidence type="ECO:0000256" key="2">
    <source>
        <dbReference type="ARBA" id="ARBA00022801"/>
    </source>
</evidence>
<accession>A0A3M8CQB7</accession>
<evidence type="ECO:0000256" key="3">
    <source>
        <dbReference type="RuleBase" id="RU003476"/>
    </source>
</evidence>
<evidence type="ECO:0000313" key="5">
    <source>
        <dbReference type="EMBL" id="RNB77962.1"/>
    </source>
</evidence>
<dbReference type="GO" id="GO:0016787">
    <property type="term" value="F:hydrolase activity"/>
    <property type="evidence" value="ECO:0007669"/>
    <property type="project" value="UniProtKB-KW"/>
</dbReference>
<dbReference type="InterPro" id="IPR015797">
    <property type="entry name" value="NUDIX_hydrolase-like_dom_sf"/>
</dbReference>
<gene>
    <name evidence="5" type="ORF">EDM58_13205</name>
</gene>
<dbReference type="InterPro" id="IPR000086">
    <property type="entry name" value="NUDIX_hydrolase_dom"/>
</dbReference>
<dbReference type="PANTHER" id="PTHR43046:SF16">
    <property type="entry name" value="ADP-RIBOSE PYROPHOSPHATASE YJHB-RELATED"/>
    <property type="match status" value="1"/>
</dbReference>
<name>A0A3M8CQB7_9BACL</name>
<dbReference type="PROSITE" id="PS00893">
    <property type="entry name" value="NUDIX_BOX"/>
    <property type="match status" value="1"/>
</dbReference>
<reference evidence="5 6" key="1">
    <citation type="submission" date="2018-10" db="EMBL/GenBank/DDBJ databases">
        <title>Phylogenomics of Brevibacillus.</title>
        <authorList>
            <person name="Dunlap C."/>
        </authorList>
    </citation>
    <scope>NUCLEOTIDE SEQUENCE [LARGE SCALE GENOMIC DNA]</scope>
    <source>
        <strain evidence="5 6">JCM 15085</strain>
    </source>
</reference>
<evidence type="ECO:0000256" key="1">
    <source>
        <dbReference type="ARBA" id="ARBA00001946"/>
    </source>
</evidence>
<sequence length="155" mass="17399">MKTIGLRVTVVVEHQGSILLIKEKRSSREGYSLPGGQIEFLETIAEAARREVWEETGLLVEMERLLWVDDRIDHAGEGKHTVGIGVLARLVGEQTEPIPGGLEDEQIEWAGWVPLEEWRTLPSLQGKVKNLVWGALSEADYSPDYHGNVWEAQES</sequence>